<dbReference type="Gene3D" id="1.20.920.10">
    <property type="entry name" value="Bromodomain-like"/>
    <property type="match status" value="1"/>
</dbReference>
<organism evidence="6 7">
    <name type="scientific">Thermothielavioides terrestris</name>
    <dbReference type="NCBI Taxonomy" id="2587410"/>
    <lineage>
        <taxon>Eukaryota</taxon>
        <taxon>Fungi</taxon>
        <taxon>Dikarya</taxon>
        <taxon>Ascomycota</taxon>
        <taxon>Pezizomycotina</taxon>
        <taxon>Sordariomycetes</taxon>
        <taxon>Sordariomycetidae</taxon>
        <taxon>Sordariales</taxon>
        <taxon>Chaetomiaceae</taxon>
        <taxon>Thermothielavioides</taxon>
    </lineage>
</organism>
<name>A0A3S5CXK5_9PEZI</name>
<dbReference type="GO" id="GO:0000785">
    <property type="term" value="C:chromatin"/>
    <property type="evidence" value="ECO:0007669"/>
    <property type="project" value="TreeGrafter"/>
</dbReference>
<accession>A0A3S5CXK5</accession>
<feature type="compositionally biased region" description="Low complexity" evidence="3">
    <location>
        <begin position="257"/>
        <end position="267"/>
    </location>
</feature>
<feature type="region of interest" description="Disordered" evidence="3">
    <location>
        <begin position="214"/>
        <end position="311"/>
    </location>
</feature>
<feature type="compositionally biased region" description="Low complexity" evidence="3">
    <location>
        <begin position="286"/>
        <end position="296"/>
    </location>
</feature>
<dbReference type="AlphaFoldDB" id="A0A3S5CXK5"/>
<dbReference type="Pfam" id="PF00439">
    <property type="entry name" value="Bromodomain"/>
    <property type="match status" value="1"/>
</dbReference>
<dbReference type="PROSITE" id="PS50014">
    <property type="entry name" value="BROMODOMAIN_2"/>
    <property type="match status" value="1"/>
</dbReference>
<dbReference type="Gene3D" id="3.30.710.10">
    <property type="entry name" value="Potassium Channel Kv1.1, Chain A"/>
    <property type="match status" value="1"/>
</dbReference>
<dbReference type="InterPro" id="IPR050935">
    <property type="entry name" value="Bromo_chromatin_reader"/>
</dbReference>
<dbReference type="InterPro" id="IPR001487">
    <property type="entry name" value="Bromodomain"/>
</dbReference>
<sequence length="436" mass="47946">MADEKTSQQNGVNDADNVKDAPAEASAVPVEAQPFSWLQPHPIFVIALVGPEETPFGIQKDFLCAKSSFYRKYFAENPKDDMVENLVKLPDTPVQVFAYAQNFLYTGQVCPNLDDLPSYEVLIGVWKLGHDLGIDGLCDATLDAMAEIRRVTSHIPATPLLVQVWKDTPEGSSIRKLLLSWAAEYMMSSKLRAEFAKSLPQEVLSELVIAMSSQEGRQPGQADDPAAASGAQRRSAPNAELDEAEGRPAKKRRASDDGANGANGADGTALAVSTQNSGRKPGHRVSLPSGKPGSKPGPKRRTSAAAAGNQQFSSNQKLNFCADLLTRMLSGPGFWTRVVGPFKEPVDPQRDGVPDYFDVIKRPMDLSTMKAKMDAHEYADENEFLADMNQIFTNCYTYWNEQDPMWAACEKLQKSFEDKFAQMNKWIAKMEGEEGN</sequence>
<dbReference type="GO" id="GO:0006338">
    <property type="term" value="P:chromatin remodeling"/>
    <property type="evidence" value="ECO:0007669"/>
    <property type="project" value="TreeGrafter"/>
</dbReference>
<dbReference type="PANTHER" id="PTHR22880">
    <property type="entry name" value="FALZ-RELATED BROMODOMAIN-CONTAINING PROTEINS"/>
    <property type="match status" value="1"/>
</dbReference>
<dbReference type="SUPFAM" id="SSF47370">
    <property type="entry name" value="Bromodomain"/>
    <property type="match status" value="1"/>
</dbReference>
<gene>
    <name evidence="6" type="ORF">TT172_LOCUS7637</name>
</gene>
<evidence type="ECO:0000313" key="6">
    <source>
        <dbReference type="EMBL" id="SPQ25218.1"/>
    </source>
</evidence>
<dbReference type="SUPFAM" id="SSF54695">
    <property type="entry name" value="POZ domain"/>
    <property type="match status" value="1"/>
</dbReference>
<evidence type="ECO:0000259" key="5">
    <source>
        <dbReference type="PROSITE" id="PS50097"/>
    </source>
</evidence>
<dbReference type="GO" id="GO:0005634">
    <property type="term" value="C:nucleus"/>
    <property type="evidence" value="ECO:0007669"/>
    <property type="project" value="TreeGrafter"/>
</dbReference>
<dbReference type="PANTHER" id="PTHR22880:SF225">
    <property type="entry name" value="BROMODOMAIN-CONTAINING PROTEIN BET-1-RELATED"/>
    <property type="match status" value="1"/>
</dbReference>
<feature type="domain" description="Bromo" evidence="4">
    <location>
        <begin position="341"/>
        <end position="406"/>
    </location>
</feature>
<proteinExistence type="predicted"/>
<dbReference type="Proteomes" id="UP000289323">
    <property type="component" value="Unassembled WGS sequence"/>
</dbReference>
<keyword evidence="1 2" id="KW-0103">Bromodomain</keyword>
<evidence type="ECO:0000256" key="1">
    <source>
        <dbReference type="ARBA" id="ARBA00023117"/>
    </source>
</evidence>
<evidence type="ECO:0000259" key="4">
    <source>
        <dbReference type="PROSITE" id="PS50014"/>
    </source>
</evidence>
<evidence type="ECO:0000256" key="2">
    <source>
        <dbReference type="PROSITE-ProRule" id="PRU00035"/>
    </source>
</evidence>
<dbReference type="PRINTS" id="PR00503">
    <property type="entry name" value="BROMODOMAIN"/>
</dbReference>
<dbReference type="PROSITE" id="PS50097">
    <property type="entry name" value="BTB"/>
    <property type="match status" value="1"/>
</dbReference>
<dbReference type="InterPro" id="IPR036427">
    <property type="entry name" value="Bromodomain-like_sf"/>
</dbReference>
<protein>
    <submittedName>
        <fullName evidence="6">D506479a-f2d7-48d4-aa8a-f5aa1412afd7</fullName>
    </submittedName>
</protein>
<evidence type="ECO:0000256" key="3">
    <source>
        <dbReference type="SAM" id="MobiDB-lite"/>
    </source>
</evidence>
<reference evidence="6 7" key="1">
    <citation type="submission" date="2018-04" db="EMBL/GenBank/DDBJ databases">
        <authorList>
            <person name="Huttner S."/>
            <person name="Dainat J."/>
        </authorList>
    </citation>
    <scope>NUCLEOTIDE SEQUENCE [LARGE SCALE GENOMIC DNA]</scope>
</reference>
<dbReference type="InterPro" id="IPR011333">
    <property type="entry name" value="SKP1/BTB/POZ_sf"/>
</dbReference>
<dbReference type="EMBL" id="OUUZ01000015">
    <property type="protein sequence ID" value="SPQ25218.1"/>
    <property type="molecule type" value="Genomic_DNA"/>
</dbReference>
<dbReference type="GO" id="GO:0006355">
    <property type="term" value="P:regulation of DNA-templated transcription"/>
    <property type="evidence" value="ECO:0007669"/>
    <property type="project" value="TreeGrafter"/>
</dbReference>
<feature type="region of interest" description="Disordered" evidence="3">
    <location>
        <begin position="1"/>
        <end position="23"/>
    </location>
</feature>
<dbReference type="InterPro" id="IPR000210">
    <property type="entry name" value="BTB/POZ_dom"/>
</dbReference>
<evidence type="ECO:0000313" key="7">
    <source>
        <dbReference type="Proteomes" id="UP000289323"/>
    </source>
</evidence>
<dbReference type="SMART" id="SM00297">
    <property type="entry name" value="BROMO"/>
    <property type="match status" value="1"/>
</dbReference>
<feature type="domain" description="BTB" evidence="5">
    <location>
        <begin position="45"/>
        <end position="109"/>
    </location>
</feature>